<accession>A0A1S1NM44</accession>
<dbReference type="PANTHER" id="PTHR30055:SF234">
    <property type="entry name" value="HTH-TYPE TRANSCRIPTIONAL REGULATOR BETI"/>
    <property type="match status" value="1"/>
</dbReference>
<comment type="caution">
    <text evidence="6">The sequence shown here is derived from an EMBL/GenBank/DDBJ whole genome shotgun (WGS) entry which is preliminary data.</text>
</comment>
<name>A0A1S1NM44_9MYCO</name>
<protein>
    <submittedName>
        <fullName evidence="6">TetR family transcriptional regulator</fullName>
    </submittedName>
</protein>
<evidence type="ECO:0000313" key="6">
    <source>
        <dbReference type="EMBL" id="OHV05754.1"/>
    </source>
</evidence>
<gene>
    <name evidence="6" type="ORF">BKN37_04735</name>
</gene>
<dbReference type="InterPro" id="IPR009057">
    <property type="entry name" value="Homeodomain-like_sf"/>
</dbReference>
<evidence type="ECO:0000256" key="4">
    <source>
        <dbReference type="PROSITE-ProRule" id="PRU00335"/>
    </source>
</evidence>
<evidence type="ECO:0000256" key="3">
    <source>
        <dbReference type="ARBA" id="ARBA00023163"/>
    </source>
</evidence>
<organism evidence="6 7">
    <name type="scientific">Mycobacterium talmoniae</name>
    <dbReference type="NCBI Taxonomy" id="1858794"/>
    <lineage>
        <taxon>Bacteria</taxon>
        <taxon>Bacillati</taxon>
        <taxon>Actinomycetota</taxon>
        <taxon>Actinomycetes</taxon>
        <taxon>Mycobacteriales</taxon>
        <taxon>Mycobacteriaceae</taxon>
        <taxon>Mycobacterium</taxon>
    </lineage>
</organism>
<dbReference type="Proteomes" id="UP000179734">
    <property type="component" value="Unassembled WGS sequence"/>
</dbReference>
<evidence type="ECO:0000256" key="2">
    <source>
        <dbReference type="ARBA" id="ARBA00023125"/>
    </source>
</evidence>
<dbReference type="SUPFAM" id="SSF46689">
    <property type="entry name" value="Homeodomain-like"/>
    <property type="match status" value="1"/>
</dbReference>
<evidence type="ECO:0000256" key="1">
    <source>
        <dbReference type="ARBA" id="ARBA00023015"/>
    </source>
</evidence>
<dbReference type="EMBL" id="MLQM01000013">
    <property type="protein sequence ID" value="OHV05754.1"/>
    <property type="molecule type" value="Genomic_DNA"/>
</dbReference>
<feature type="DNA-binding region" description="H-T-H motif" evidence="4">
    <location>
        <begin position="31"/>
        <end position="50"/>
    </location>
</feature>
<dbReference type="Gene3D" id="1.10.357.10">
    <property type="entry name" value="Tetracycline Repressor, domain 2"/>
    <property type="match status" value="1"/>
</dbReference>
<dbReference type="InterPro" id="IPR001647">
    <property type="entry name" value="HTH_TetR"/>
</dbReference>
<dbReference type="InterPro" id="IPR049445">
    <property type="entry name" value="TetR_SbtR-like_C"/>
</dbReference>
<dbReference type="GO" id="GO:0000976">
    <property type="term" value="F:transcription cis-regulatory region binding"/>
    <property type="evidence" value="ECO:0007669"/>
    <property type="project" value="TreeGrafter"/>
</dbReference>
<dbReference type="RefSeq" id="WP_071022374.1">
    <property type="nucleotide sequence ID" value="NZ_MLQM01000013.1"/>
</dbReference>
<sequence length="191" mass="20253">MVRERADARRNRERLIEAAVAAFSGGQDTVALEAIARDAGVGIGTLYRNFPSREALVEAVYRSELARLCDGAGDLVATLAPDRALRTWMGRYLEFVATKRGMAEALRAVIAAGAITSLQTRERLNAAIQTLLDAGAAAGSLRADVPADDVTASLVGVVLAAGAPDQREQANRLLDLLVDGLRARDGQGARR</sequence>
<keyword evidence="3" id="KW-0804">Transcription</keyword>
<dbReference type="Pfam" id="PF00440">
    <property type="entry name" value="TetR_N"/>
    <property type="match status" value="1"/>
</dbReference>
<reference evidence="6 7" key="1">
    <citation type="submission" date="2016-10" db="EMBL/GenBank/DDBJ databases">
        <title>Genome sequence of Mycobacterium talmonii.</title>
        <authorList>
            <person name="Greninger A.L."/>
            <person name="Elliott B."/>
            <person name="Vasireddy S."/>
            <person name="Vasireddy R."/>
        </authorList>
    </citation>
    <scope>NUCLEOTIDE SEQUENCE [LARGE SCALE GENOMIC DNA]</scope>
    <source>
        <strain evidence="7">NE-TNMC-100812</strain>
    </source>
</reference>
<dbReference type="PANTHER" id="PTHR30055">
    <property type="entry name" value="HTH-TYPE TRANSCRIPTIONAL REGULATOR RUTR"/>
    <property type="match status" value="1"/>
</dbReference>
<keyword evidence="7" id="KW-1185">Reference proteome</keyword>
<dbReference type="AlphaFoldDB" id="A0A1S1NM44"/>
<dbReference type="PROSITE" id="PS50977">
    <property type="entry name" value="HTH_TETR_2"/>
    <property type="match status" value="1"/>
</dbReference>
<feature type="domain" description="HTH tetR-type" evidence="5">
    <location>
        <begin position="9"/>
        <end position="68"/>
    </location>
</feature>
<dbReference type="SUPFAM" id="SSF48498">
    <property type="entry name" value="Tetracyclin repressor-like, C-terminal domain"/>
    <property type="match status" value="1"/>
</dbReference>
<proteinExistence type="predicted"/>
<dbReference type="Pfam" id="PF21597">
    <property type="entry name" value="TetR_C_43"/>
    <property type="match status" value="1"/>
</dbReference>
<dbReference type="InterPro" id="IPR050109">
    <property type="entry name" value="HTH-type_TetR-like_transc_reg"/>
</dbReference>
<evidence type="ECO:0000259" key="5">
    <source>
        <dbReference type="PROSITE" id="PS50977"/>
    </source>
</evidence>
<evidence type="ECO:0000313" key="7">
    <source>
        <dbReference type="Proteomes" id="UP000179734"/>
    </source>
</evidence>
<dbReference type="GO" id="GO:0003700">
    <property type="term" value="F:DNA-binding transcription factor activity"/>
    <property type="evidence" value="ECO:0007669"/>
    <property type="project" value="TreeGrafter"/>
</dbReference>
<keyword evidence="2 4" id="KW-0238">DNA-binding</keyword>
<keyword evidence="1" id="KW-0805">Transcription regulation</keyword>
<dbReference type="InterPro" id="IPR036271">
    <property type="entry name" value="Tet_transcr_reg_TetR-rel_C_sf"/>
</dbReference>